<feature type="transmembrane region" description="Helical" evidence="9">
    <location>
        <begin position="280"/>
        <end position="306"/>
    </location>
</feature>
<dbReference type="GO" id="GO:0016020">
    <property type="term" value="C:membrane"/>
    <property type="evidence" value="ECO:0007669"/>
    <property type="project" value="UniProtKB-SubCell"/>
</dbReference>
<dbReference type="PANTHER" id="PTHR43731">
    <property type="entry name" value="RHOMBOID PROTEASE"/>
    <property type="match status" value="1"/>
</dbReference>
<feature type="domain" description="Peptidase S54 rhomboid" evidence="10">
    <location>
        <begin position="188"/>
        <end position="328"/>
    </location>
</feature>
<dbReference type="GO" id="GO:0006465">
    <property type="term" value="P:signal peptide processing"/>
    <property type="evidence" value="ECO:0007669"/>
    <property type="project" value="TreeGrafter"/>
</dbReference>
<dbReference type="SUPFAM" id="SSF144091">
    <property type="entry name" value="Rhomboid-like"/>
    <property type="match status" value="1"/>
</dbReference>
<dbReference type="AlphaFoldDB" id="A0A9J6CBZ2"/>
<keyword evidence="8 9" id="KW-0472">Membrane</keyword>
<evidence type="ECO:0000256" key="7">
    <source>
        <dbReference type="ARBA" id="ARBA00022989"/>
    </source>
</evidence>
<protein>
    <recommendedName>
        <fullName evidence="4">rhomboid protease</fullName>
        <ecNumber evidence="4">3.4.21.105</ecNumber>
    </recommendedName>
</protein>
<accession>A0A9J6CBZ2</accession>
<dbReference type="EMBL" id="JADBJN010000001">
    <property type="protein sequence ID" value="KAG5679673.1"/>
    <property type="molecule type" value="Genomic_DNA"/>
</dbReference>
<evidence type="ECO:0000313" key="11">
    <source>
        <dbReference type="EMBL" id="KAG5679673.1"/>
    </source>
</evidence>
<evidence type="ECO:0000256" key="3">
    <source>
        <dbReference type="ARBA" id="ARBA00009045"/>
    </source>
</evidence>
<feature type="transmembrane region" description="Helical" evidence="9">
    <location>
        <begin position="248"/>
        <end position="268"/>
    </location>
</feature>
<feature type="transmembrane region" description="Helical" evidence="9">
    <location>
        <begin position="146"/>
        <end position="163"/>
    </location>
</feature>
<dbReference type="InterPro" id="IPR050925">
    <property type="entry name" value="Rhomboid_protease_S54"/>
</dbReference>
<evidence type="ECO:0000259" key="10">
    <source>
        <dbReference type="Pfam" id="PF01694"/>
    </source>
</evidence>
<evidence type="ECO:0000256" key="2">
    <source>
        <dbReference type="ARBA" id="ARBA00004141"/>
    </source>
</evidence>
<feature type="transmembrane region" description="Helical" evidence="9">
    <location>
        <begin position="312"/>
        <end position="328"/>
    </location>
</feature>
<sequence length="352" mass="40281">MALRQILFLRGFNHSRKFMKLQNEHLRYFKGRRSGEELRNSLREYKLTPTEQNIQSPTYISEGIISKTGLFAISFTTFTFVGASIFEYEKIRAKAINALKSSNPMEWIRRHQNAIHERQKELNSEILRLKRDINKLWNQLSSGEKIWAPILVLNVIVFGLWRIPSLQPIMLKHFASNPAHHGLSLYSSMVLSTFSHYSLFHLFANMYVLRSFSGAVNSLGFEQFVALYLSAGVFSSFTSYAFKAVTKMPGFSLGASGAIMAVLAYVCAQYPDTKLQIMFIPGWQFSAGSAIQCLICFDVAGLIFRWRLFDHAAHLGGAAFGLFWSFYGRDHIWPQREKLIGVWHQIRGKPSK</sequence>
<evidence type="ECO:0000256" key="8">
    <source>
        <dbReference type="ARBA" id="ARBA00023136"/>
    </source>
</evidence>
<comment type="catalytic activity">
    <reaction evidence="1">
        <text>Cleaves type-1 transmembrane domains using a catalytic dyad composed of serine and histidine that are contributed by different transmembrane domains.</text>
        <dbReference type="EC" id="3.4.21.105"/>
    </reaction>
</comment>
<dbReference type="Pfam" id="PF01694">
    <property type="entry name" value="Rhomboid"/>
    <property type="match status" value="1"/>
</dbReference>
<dbReference type="Proteomes" id="UP001107558">
    <property type="component" value="Chromosome 1"/>
</dbReference>
<dbReference type="Gene3D" id="1.20.1540.10">
    <property type="entry name" value="Rhomboid-like"/>
    <property type="match status" value="1"/>
</dbReference>
<keyword evidence="6" id="KW-0378">Hydrolase</keyword>
<dbReference type="EC" id="3.4.21.105" evidence="4"/>
<evidence type="ECO:0000256" key="4">
    <source>
        <dbReference type="ARBA" id="ARBA00013039"/>
    </source>
</evidence>
<evidence type="ECO:0000256" key="6">
    <source>
        <dbReference type="ARBA" id="ARBA00022801"/>
    </source>
</evidence>
<reference evidence="11" key="1">
    <citation type="submission" date="2021-03" db="EMBL/GenBank/DDBJ databases">
        <title>Chromosome level genome of the anhydrobiotic midge Polypedilum vanderplanki.</title>
        <authorList>
            <person name="Yoshida Y."/>
            <person name="Kikawada T."/>
            <person name="Gusev O."/>
        </authorList>
    </citation>
    <scope>NUCLEOTIDE SEQUENCE</scope>
    <source>
        <strain evidence="11">NIAS01</strain>
        <tissue evidence="11">Whole body or cell culture</tissue>
    </source>
</reference>
<dbReference type="OrthoDB" id="10260614at2759"/>
<dbReference type="InterPro" id="IPR022764">
    <property type="entry name" value="Peptidase_S54_rhomboid_dom"/>
</dbReference>
<feature type="transmembrane region" description="Helical" evidence="9">
    <location>
        <begin position="183"/>
        <end position="203"/>
    </location>
</feature>
<evidence type="ECO:0000313" key="12">
    <source>
        <dbReference type="Proteomes" id="UP001107558"/>
    </source>
</evidence>
<comment type="subcellular location">
    <subcellularLocation>
        <location evidence="2">Membrane</location>
        <topology evidence="2">Multi-pass membrane protein</topology>
    </subcellularLocation>
</comment>
<dbReference type="PANTHER" id="PTHR43731:SF14">
    <property type="entry name" value="PRESENILIN-ASSOCIATED RHOMBOID-LIKE PROTEIN, MITOCHONDRIAL"/>
    <property type="match status" value="1"/>
</dbReference>
<gene>
    <name evidence="11" type="ORF">PVAND_009227</name>
</gene>
<comment type="similarity">
    <text evidence="3">Belongs to the peptidase S54 family.</text>
</comment>
<evidence type="ECO:0000256" key="9">
    <source>
        <dbReference type="SAM" id="Phobius"/>
    </source>
</evidence>
<dbReference type="InterPro" id="IPR035952">
    <property type="entry name" value="Rhomboid-like_sf"/>
</dbReference>
<keyword evidence="7 9" id="KW-1133">Transmembrane helix</keyword>
<name>A0A9J6CBZ2_POLVA</name>
<evidence type="ECO:0000256" key="1">
    <source>
        <dbReference type="ARBA" id="ARBA00000156"/>
    </source>
</evidence>
<dbReference type="FunFam" id="1.20.1540.10:FF:000012">
    <property type="entry name" value="Rhomboid family protein"/>
    <property type="match status" value="1"/>
</dbReference>
<comment type="caution">
    <text evidence="11">The sequence shown here is derived from an EMBL/GenBank/DDBJ whole genome shotgun (WGS) entry which is preliminary data.</text>
</comment>
<keyword evidence="12" id="KW-1185">Reference proteome</keyword>
<evidence type="ECO:0000256" key="5">
    <source>
        <dbReference type="ARBA" id="ARBA00022692"/>
    </source>
</evidence>
<proteinExistence type="inferred from homology"/>
<keyword evidence="5 9" id="KW-0812">Transmembrane</keyword>
<organism evidence="11 12">
    <name type="scientific">Polypedilum vanderplanki</name>
    <name type="common">Sleeping chironomid midge</name>
    <dbReference type="NCBI Taxonomy" id="319348"/>
    <lineage>
        <taxon>Eukaryota</taxon>
        <taxon>Metazoa</taxon>
        <taxon>Ecdysozoa</taxon>
        <taxon>Arthropoda</taxon>
        <taxon>Hexapoda</taxon>
        <taxon>Insecta</taxon>
        <taxon>Pterygota</taxon>
        <taxon>Neoptera</taxon>
        <taxon>Endopterygota</taxon>
        <taxon>Diptera</taxon>
        <taxon>Nematocera</taxon>
        <taxon>Chironomoidea</taxon>
        <taxon>Chironomidae</taxon>
        <taxon>Chironominae</taxon>
        <taxon>Polypedilum</taxon>
        <taxon>Polypedilum</taxon>
    </lineage>
</organism>
<dbReference type="GO" id="GO:0004252">
    <property type="term" value="F:serine-type endopeptidase activity"/>
    <property type="evidence" value="ECO:0007669"/>
    <property type="project" value="InterPro"/>
</dbReference>